<accession>A0A9N9NV04</accession>
<feature type="non-terminal residue" evidence="1">
    <location>
        <position position="1"/>
    </location>
</feature>
<name>A0A9N9NV04_9GLOM</name>
<proteinExistence type="predicted"/>
<dbReference type="EMBL" id="CAJVPZ010048675">
    <property type="protein sequence ID" value="CAG8774531.1"/>
    <property type="molecule type" value="Genomic_DNA"/>
</dbReference>
<keyword evidence="2" id="KW-1185">Reference proteome</keyword>
<dbReference type="AlphaFoldDB" id="A0A9N9NV04"/>
<evidence type="ECO:0000313" key="1">
    <source>
        <dbReference type="EMBL" id="CAG8774531.1"/>
    </source>
</evidence>
<organism evidence="1 2">
    <name type="scientific">Racocetra fulgida</name>
    <dbReference type="NCBI Taxonomy" id="60492"/>
    <lineage>
        <taxon>Eukaryota</taxon>
        <taxon>Fungi</taxon>
        <taxon>Fungi incertae sedis</taxon>
        <taxon>Mucoromycota</taxon>
        <taxon>Glomeromycotina</taxon>
        <taxon>Glomeromycetes</taxon>
        <taxon>Diversisporales</taxon>
        <taxon>Gigasporaceae</taxon>
        <taxon>Racocetra</taxon>
    </lineage>
</organism>
<protein>
    <submittedName>
        <fullName evidence="1">12393_t:CDS:1</fullName>
    </submittedName>
</protein>
<evidence type="ECO:0000313" key="2">
    <source>
        <dbReference type="Proteomes" id="UP000789396"/>
    </source>
</evidence>
<comment type="caution">
    <text evidence="1">The sequence shown here is derived from an EMBL/GenBank/DDBJ whole genome shotgun (WGS) entry which is preliminary data.</text>
</comment>
<dbReference type="Proteomes" id="UP000789396">
    <property type="component" value="Unassembled WGS sequence"/>
</dbReference>
<gene>
    <name evidence="1" type="ORF">RFULGI_LOCUS15322</name>
</gene>
<feature type="non-terminal residue" evidence="1">
    <location>
        <position position="59"/>
    </location>
</feature>
<reference evidence="1" key="1">
    <citation type="submission" date="2021-06" db="EMBL/GenBank/DDBJ databases">
        <authorList>
            <person name="Kallberg Y."/>
            <person name="Tangrot J."/>
            <person name="Rosling A."/>
        </authorList>
    </citation>
    <scope>NUCLEOTIDE SEQUENCE</scope>
    <source>
        <strain evidence="1">IN212</strain>
    </source>
</reference>
<sequence length="59" mass="6964">YEDRTSHLQEKQTGIDTSTNLKGVQTQNYEVRPDNKDLLVEYVLEHKWQKKAFDEGIII</sequence>